<evidence type="ECO:0000313" key="4">
    <source>
        <dbReference type="EMBL" id="CAI9943851.1"/>
    </source>
</evidence>
<keyword evidence="1" id="KW-1133">Transmembrane helix</keyword>
<dbReference type="Proteomes" id="UP001642409">
    <property type="component" value="Unassembled WGS sequence"/>
</dbReference>
<evidence type="ECO:0000313" key="3">
    <source>
        <dbReference type="EMBL" id="CAI9943848.1"/>
    </source>
</evidence>
<gene>
    <name evidence="2" type="ORF">HINF_LOCUS31490</name>
    <name evidence="3" type="ORF">HINF_LOCUS31493</name>
    <name evidence="4" type="ORF">HINF_LOCUS31496</name>
    <name evidence="5" type="ORF">HINF_LOCUS31500</name>
    <name evidence="6" type="ORF">HINF_LOCUS69618</name>
    <name evidence="7" type="ORF">HINF_LOCUS69621</name>
    <name evidence="8" type="ORF">HINF_LOCUS69624</name>
    <name evidence="9" type="ORF">HINF_LOCUS69628</name>
</gene>
<protein>
    <submittedName>
        <fullName evidence="6">Hypothetical_protein</fullName>
    </submittedName>
</protein>
<dbReference type="EMBL" id="CATOUU010000719">
    <property type="protein sequence ID" value="CAI9943851.1"/>
    <property type="molecule type" value="Genomic_DNA"/>
</dbReference>
<organism evidence="3">
    <name type="scientific">Hexamita inflata</name>
    <dbReference type="NCBI Taxonomy" id="28002"/>
    <lineage>
        <taxon>Eukaryota</taxon>
        <taxon>Metamonada</taxon>
        <taxon>Diplomonadida</taxon>
        <taxon>Hexamitidae</taxon>
        <taxon>Hexamitinae</taxon>
        <taxon>Hexamita</taxon>
    </lineage>
</organism>
<comment type="caution">
    <text evidence="3">The sequence shown here is derived from an EMBL/GenBank/DDBJ whole genome shotgun (WGS) entry which is preliminary data.</text>
</comment>
<accession>A0AA86PUN4</accession>
<evidence type="ECO:0000313" key="10">
    <source>
        <dbReference type="Proteomes" id="UP001642409"/>
    </source>
</evidence>
<evidence type="ECO:0000313" key="6">
    <source>
        <dbReference type="EMBL" id="CAL6098461.1"/>
    </source>
</evidence>
<reference evidence="6 10" key="2">
    <citation type="submission" date="2024-07" db="EMBL/GenBank/DDBJ databases">
        <authorList>
            <person name="Akdeniz Z."/>
        </authorList>
    </citation>
    <scope>NUCLEOTIDE SEQUENCE [LARGE SCALE GENOMIC DNA]</scope>
</reference>
<feature type="transmembrane region" description="Helical" evidence="1">
    <location>
        <begin position="66"/>
        <end position="88"/>
    </location>
</feature>
<proteinExistence type="predicted"/>
<keyword evidence="1" id="KW-0812">Transmembrane</keyword>
<keyword evidence="10" id="KW-1185">Reference proteome</keyword>
<evidence type="ECO:0000313" key="8">
    <source>
        <dbReference type="EMBL" id="CAL6098473.1"/>
    </source>
</evidence>
<evidence type="ECO:0000256" key="1">
    <source>
        <dbReference type="SAM" id="Phobius"/>
    </source>
</evidence>
<evidence type="ECO:0000313" key="7">
    <source>
        <dbReference type="EMBL" id="CAL6098467.1"/>
    </source>
</evidence>
<dbReference type="EMBL" id="CAXDID020000509">
    <property type="protein sequence ID" value="CAL6098467.1"/>
    <property type="molecule type" value="Genomic_DNA"/>
</dbReference>
<dbReference type="EMBL" id="CAXDID020000509">
    <property type="protein sequence ID" value="CAL6098473.1"/>
    <property type="molecule type" value="Genomic_DNA"/>
</dbReference>
<dbReference type="EMBL" id="CATOUU010000719">
    <property type="protein sequence ID" value="CAI9943855.1"/>
    <property type="molecule type" value="Genomic_DNA"/>
</dbReference>
<reference evidence="3" key="1">
    <citation type="submission" date="2023-06" db="EMBL/GenBank/DDBJ databases">
        <authorList>
            <person name="Kurt Z."/>
        </authorList>
    </citation>
    <scope>NUCLEOTIDE SEQUENCE</scope>
</reference>
<name>A0AA86PUN4_9EUKA</name>
<keyword evidence="1" id="KW-0472">Membrane</keyword>
<dbReference type="EMBL" id="CATOUU010000719">
    <property type="protein sequence ID" value="CAI9943848.1"/>
    <property type="molecule type" value="Genomic_DNA"/>
</dbReference>
<evidence type="ECO:0000313" key="2">
    <source>
        <dbReference type="EMBL" id="CAI9943845.1"/>
    </source>
</evidence>
<sequence>MVMASRSKVVILISTHVTQNCDISSHVPLNTLQMKPSFDGDQYTSIFIIRFCTQQQFVNGGVSAKLALLTSINSLAPSIKVLQIIIISLQNLYENFKLHHFQIHKMEFWSIIMILYAETFAKVIAFVYYTQNQNTRVDKFKEIIVLNSVRLKYIYDTSTLQETKNKFF</sequence>
<feature type="transmembrane region" description="Helical" evidence="1">
    <location>
        <begin position="108"/>
        <end position="129"/>
    </location>
</feature>
<dbReference type="EMBL" id="CATOUU010000719">
    <property type="protein sequence ID" value="CAI9943845.1"/>
    <property type="molecule type" value="Genomic_DNA"/>
</dbReference>
<evidence type="ECO:0000313" key="5">
    <source>
        <dbReference type="EMBL" id="CAI9943855.1"/>
    </source>
</evidence>
<dbReference type="EMBL" id="CAXDID020000509">
    <property type="protein sequence ID" value="CAL6098481.1"/>
    <property type="molecule type" value="Genomic_DNA"/>
</dbReference>
<dbReference type="EMBL" id="CAXDID020000509">
    <property type="protein sequence ID" value="CAL6098461.1"/>
    <property type="molecule type" value="Genomic_DNA"/>
</dbReference>
<dbReference type="AlphaFoldDB" id="A0AA86PUN4"/>
<evidence type="ECO:0000313" key="9">
    <source>
        <dbReference type="EMBL" id="CAL6098481.1"/>
    </source>
</evidence>